<dbReference type="InterPro" id="IPR009061">
    <property type="entry name" value="DNA-bd_dom_put_sf"/>
</dbReference>
<dbReference type="GO" id="GO:0003677">
    <property type="term" value="F:DNA binding"/>
    <property type="evidence" value="ECO:0007669"/>
    <property type="project" value="InterPro"/>
</dbReference>
<dbReference type="AlphaFoldDB" id="A0A917Y3W2"/>
<evidence type="ECO:0000256" key="1">
    <source>
        <dbReference type="SAM" id="MobiDB-lite"/>
    </source>
</evidence>
<evidence type="ECO:0000313" key="4">
    <source>
        <dbReference type="Proteomes" id="UP000624041"/>
    </source>
</evidence>
<name>A0A917Y3W2_9BACI</name>
<comment type="caution">
    <text evidence="3">The sequence shown here is derived from an EMBL/GenBank/DDBJ whole genome shotgun (WGS) entry which is preliminary data.</text>
</comment>
<dbReference type="SUPFAM" id="SSF46955">
    <property type="entry name" value="Putative DNA-binding domain"/>
    <property type="match status" value="1"/>
</dbReference>
<proteinExistence type="predicted"/>
<dbReference type="EMBL" id="BMOS01000035">
    <property type="protein sequence ID" value="GGN65179.1"/>
    <property type="molecule type" value="Genomic_DNA"/>
</dbReference>
<organism evidence="3 4">
    <name type="scientific">Oceanobacillus indicireducens</name>
    <dbReference type="NCBI Taxonomy" id="1004261"/>
    <lineage>
        <taxon>Bacteria</taxon>
        <taxon>Bacillati</taxon>
        <taxon>Bacillota</taxon>
        <taxon>Bacilli</taxon>
        <taxon>Bacillales</taxon>
        <taxon>Bacillaceae</taxon>
        <taxon>Oceanobacillus</taxon>
    </lineage>
</organism>
<gene>
    <name evidence="3" type="ORF">GCM10007971_33790</name>
</gene>
<dbReference type="GO" id="GO:0006355">
    <property type="term" value="P:regulation of DNA-templated transcription"/>
    <property type="evidence" value="ECO:0007669"/>
    <property type="project" value="InterPro"/>
</dbReference>
<feature type="region of interest" description="Disordered" evidence="1">
    <location>
        <begin position="141"/>
        <end position="164"/>
    </location>
</feature>
<dbReference type="RefSeq" id="WP_188859085.1">
    <property type="nucleotide sequence ID" value="NZ_BMOS01000035.1"/>
</dbReference>
<dbReference type="Proteomes" id="UP000624041">
    <property type="component" value="Unassembled WGS sequence"/>
</dbReference>
<evidence type="ECO:0000313" key="3">
    <source>
        <dbReference type="EMBL" id="GGN65179.1"/>
    </source>
</evidence>
<protein>
    <recommendedName>
        <fullName evidence="2">HTH merR-type domain-containing protein</fullName>
    </recommendedName>
</protein>
<feature type="compositionally biased region" description="Basic and acidic residues" evidence="1">
    <location>
        <begin position="146"/>
        <end position="164"/>
    </location>
</feature>
<dbReference type="Pfam" id="PF13411">
    <property type="entry name" value="MerR_1"/>
    <property type="match status" value="1"/>
</dbReference>
<keyword evidence="4" id="KW-1185">Reference proteome</keyword>
<accession>A0A917Y3W2</accession>
<feature type="domain" description="HTH merR-type" evidence="2">
    <location>
        <begin position="12"/>
        <end position="76"/>
    </location>
</feature>
<dbReference type="InterPro" id="IPR000551">
    <property type="entry name" value="MerR-type_HTH_dom"/>
</dbReference>
<dbReference type="Gene3D" id="1.10.1660.10">
    <property type="match status" value="1"/>
</dbReference>
<reference evidence="3" key="2">
    <citation type="submission" date="2020-09" db="EMBL/GenBank/DDBJ databases">
        <authorList>
            <person name="Sun Q."/>
            <person name="Ohkuma M."/>
        </authorList>
    </citation>
    <scope>NUCLEOTIDE SEQUENCE</scope>
    <source>
        <strain evidence="3">JCM 17251</strain>
    </source>
</reference>
<sequence>MHENNEWFPVVSVSEQVNIPPETVRRYARQYRDFLNIKRGEKKAYLIHESSFATIRRIRSLLEQGHQHGQVKHLLDNPTEFFIPAKRDDKEAPLVNQGPMYKEMMEELQNLTEQNKQLLTMLHQMHERMDGYEELLLQQHSFPSKQVDEQEKEQRDYERKRDEYLMKTMNDMQERKRESVSTKERPWIFTRLFKK</sequence>
<evidence type="ECO:0000259" key="2">
    <source>
        <dbReference type="Pfam" id="PF13411"/>
    </source>
</evidence>
<reference evidence="3" key="1">
    <citation type="journal article" date="2014" name="Int. J. Syst. Evol. Microbiol.">
        <title>Complete genome sequence of Corynebacterium casei LMG S-19264T (=DSM 44701T), isolated from a smear-ripened cheese.</title>
        <authorList>
            <consortium name="US DOE Joint Genome Institute (JGI-PGF)"/>
            <person name="Walter F."/>
            <person name="Albersmeier A."/>
            <person name="Kalinowski J."/>
            <person name="Ruckert C."/>
        </authorList>
    </citation>
    <scope>NUCLEOTIDE SEQUENCE</scope>
    <source>
        <strain evidence="3">JCM 17251</strain>
    </source>
</reference>